<name>A0A5Q0BHQ4_9GAMM</name>
<dbReference type="EC" id="7.3.2.7" evidence="3 4"/>
<dbReference type="GO" id="GO:0016887">
    <property type="term" value="F:ATP hydrolysis activity"/>
    <property type="evidence" value="ECO:0007669"/>
    <property type="project" value="UniProtKB-UniRule"/>
</dbReference>
<evidence type="ECO:0000256" key="4">
    <source>
        <dbReference type="PIRNR" id="PIRNR001327"/>
    </source>
</evidence>
<evidence type="ECO:0000313" key="6">
    <source>
        <dbReference type="EMBL" id="QFY41707.1"/>
    </source>
</evidence>
<feature type="domain" description="AAA+ ATPase" evidence="5">
    <location>
        <begin position="323"/>
        <end position="516"/>
    </location>
</feature>
<dbReference type="CDD" id="cd02035">
    <property type="entry name" value="ArsA"/>
    <property type="match status" value="2"/>
</dbReference>
<gene>
    <name evidence="6" type="primary">arsA</name>
    <name evidence="6" type="ORF">F6R98_02910</name>
</gene>
<dbReference type="Pfam" id="PF02374">
    <property type="entry name" value="ArsA_ATPase"/>
    <property type="match status" value="2"/>
</dbReference>
<dbReference type="SUPFAM" id="SSF52540">
    <property type="entry name" value="P-loop containing nucleoside triphosphate hydrolases"/>
    <property type="match status" value="2"/>
</dbReference>
<dbReference type="EMBL" id="CP044205">
    <property type="protein sequence ID" value="QFY41707.1"/>
    <property type="molecule type" value="Genomic_DNA"/>
</dbReference>
<accession>A0A5Q0BHQ4</accession>
<protein>
    <recommendedName>
        <fullName evidence="3 4">Arsenical pump-driving ATPase</fullName>
        <ecNumber evidence="3 4">7.3.2.7</ecNumber>
    </recommendedName>
</protein>
<dbReference type="GO" id="GO:0015446">
    <property type="term" value="F:ATPase-coupled arsenite transmembrane transporter activity"/>
    <property type="evidence" value="ECO:0007669"/>
    <property type="project" value="UniProtKB-UniRule"/>
</dbReference>
<dbReference type="PANTHER" id="PTHR10803">
    <property type="entry name" value="ARSENICAL PUMP-DRIVING ATPASE ARSENITE-TRANSLOCATING ATPASE"/>
    <property type="match status" value="1"/>
</dbReference>
<dbReference type="InterPro" id="IPR027417">
    <property type="entry name" value="P-loop_NTPase"/>
</dbReference>
<dbReference type="KEGG" id="mmob:F6R98_02910"/>
<dbReference type="InterPro" id="IPR016300">
    <property type="entry name" value="ATPase_ArsA/GET3"/>
</dbReference>
<evidence type="ECO:0000256" key="3">
    <source>
        <dbReference type="NCBIfam" id="TIGR04291"/>
    </source>
</evidence>
<dbReference type="InterPro" id="IPR003593">
    <property type="entry name" value="AAA+_ATPase"/>
</dbReference>
<dbReference type="PIRSF" id="PIRSF001327">
    <property type="entry name" value="Arsenical_pump-driving_ATPase"/>
    <property type="match status" value="1"/>
</dbReference>
<sequence length="584" mass="62416">MGLPTLDTRYLFFTGKGGVGKTSLSCATGIALAESGKRVLVVSTDPASNLDEVLGVALSSTPTPIPEVAGLFALNIDSEVSARDYRERMVSPYRGILPPAAIQSMEEQFSGACAVEIAAFDEFSALIGHPEKTQDFDHVIFDTAPTGHTLRLLSLPSAWNGYIESSTSGASCLGPLAGLEKQRALYAATVAQLADARQTSVVLVSRADLSALHEAERASRELGELGILNQVLVINGLFQAATSADAIANAMTRRMNAALAAMQERLAALPRFETPFMPKSMVGIAALRALSQPEADTSLPSAISARPDLPSFNSLVNDLEKAGHGVIMTMGKGGVGKTTIAAAIATELAQRGHSVVLSTTDPAAHVAAAIENPVKGLSVSRIDPEAEVEKYRQEVLEKTANNLDANVREMLEEDLRSPCTEEIAVFRAFAKTVDAGKNAFVVLDTAPTGHTILLLDAAEAYHREVMRMQGDMPEAVRQLLPRLRDPDFTRVIIATLAEATPVHEAERLQNDLVRAGIQPYAWVINQSLLASGTRDPLLAERGRYEIPFVLKVARELSSRCVLIPWLAKPPIGSKGLAQITDSVT</sequence>
<dbReference type="AlphaFoldDB" id="A0A5Q0BHQ4"/>
<proteinExistence type="inferred from homology"/>
<keyword evidence="4" id="KW-0547">Nucleotide-binding</keyword>
<keyword evidence="4" id="KW-0059">Arsenical resistance</keyword>
<keyword evidence="4" id="KW-1278">Translocase</keyword>
<dbReference type="Gene3D" id="3.40.50.300">
    <property type="entry name" value="P-loop containing nucleotide triphosphate hydrolases"/>
    <property type="match status" value="2"/>
</dbReference>
<dbReference type="InParanoid" id="A0A5Q0BHQ4"/>
<evidence type="ECO:0000256" key="1">
    <source>
        <dbReference type="ARBA" id="ARBA00011040"/>
    </source>
</evidence>
<dbReference type="PANTHER" id="PTHR10803:SF3">
    <property type="entry name" value="ATPASE GET3"/>
    <property type="match status" value="1"/>
</dbReference>
<dbReference type="NCBIfam" id="TIGR04291">
    <property type="entry name" value="arsen_driv_ArsA"/>
    <property type="match status" value="1"/>
</dbReference>
<dbReference type="InterPro" id="IPR025723">
    <property type="entry name" value="ArsA/GET3_ATPase-like"/>
</dbReference>
<dbReference type="Proteomes" id="UP000325755">
    <property type="component" value="Chromosome"/>
</dbReference>
<dbReference type="SMART" id="SM00382">
    <property type="entry name" value="AAA"/>
    <property type="match status" value="2"/>
</dbReference>
<keyword evidence="7" id="KW-1185">Reference proteome</keyword>
<organism evidence="6 7">
    <name type="scientific">Candidatus Methylospira mobilis</name>
    <dbReference type="NCBI Taxonomy" id="1808979"/>
    <lineage>
        <taxon>Bacteria</taxon>
        <taxon>Pseudomonadati</taxon>
        <taxon>Pseudomonadota</taxon>
        <taxon>Gammaproteobacteria</taxon>
        <taxon>Methylococcales</taxon>
        <taxon>Methylococcaceae</taxon>
        <taxon>Candidatus Methylospira</taxon>
    </lineage>
</organism>
<evidence type="ECO:0000256" key="2">
    <source>
        <dbReference type="ARBA" id="ARBA00052296"/>
    </source>
</evidence>
<comment type="function">
    <text evidence="4">Anion-transporting ATPase.</text>
</comment>
<feature type="domain" description="AAA+ ATPase" evidence="5">
    <location>
        <begin position="7"/>
        <end position="228"/>
    </location>
</feature>
<dbReference type="RefSeq" id="WP_153247691.1">
    <property type="nucleotide sequence ID" value="NZ_CP044205.1"/>
</dbReference>
<comment type="catalytic activity">
    <reaction evidence="2 4">
        <text>arsenite(in) + ATP + H2O = arsenite(out) + ADP + phosphate + H(+)</text>
        <dbReference type="Rhea" id="RHEA:11348"/>
        <dbReference type="ChEBI" id="CHEBI:15377"/>
        <dbReference type="ChEBI" id="CHEBI:15378"/>
        <dbReference type="ChEBI" id="CHEBI:29242"/>
        <dbReference type="ChEBI" id="CHEBI:30616"/>
        <dbReference type="ChEBI" id="CHEBI:43474"/>
        <dbReference type="ChEBI" id="CHEBI:456216"/>
        <dbReference type="EC" id="7.3.2.7"/>
    </reaction>
</comment>
<comment type="similarity">
    <text evidence="1 4">Belongs to the arsA ATPase family.</text>
</comment>
<dbReference type="NCBIfam" id="TIGR00345">
    <property type="entry name" value="GET3_arsA_TRC40"/>
    <property type="match status" value="1"/>
</dbReference>
<reference evidence="6 7" key="1">
    <citation type="submission" date="2019-09" db="EMBL/GenBank/DDBJ databases">
        <title>Ecophysiology of the spiral-shaped methanotroph Methylospira mobilis as revealed by the complete genome sequence.</title>
        <authorList>
            <person name="Oshkin I.Y."/>
            <person name="Dedysh S.N."/>
            <person name="Miroshnikov K."/>
            <person name="Danilova O.V."/>
            <person name="Hakobyan A."/>
            <person name="Liesack W."/>
        </authorList>
    </citation>
    <scope>NUCLEOTIDE SEQUENCE [LARGE SCALE GENOMIC DNA]</scope>
    <source>
        <strain evidence="6 7">Shm1</strain>
    </source>
</reference>
<evidence type="ECO:0000313" key="7">
    <source>
        <dbReference type="Proteomes" id="UP000325755"/>
    </source>
</evidence>
<dbReference type="OrthoDB" id="9780677at2"/>
<dbReference type="GO" id="GO:0005524">
    <property type="term" value="F:ATP binding"/>
    <property type="evidence" value="ECO:0007669"/>
    <property type="project" value="UniProtKB-UniRule"/>
</dbReference>
<evidence type="ECO:0000259" key="5">
    <source>
        <dbReference type="SMART" id="SM00382"/>
    </source>
</evidence>
<dbReference type="InterPro" id="IPR027541">
    <property type="entry name" value="Ars_ATPase"/>
</dbReference>
<keyword evidence="4" id="KW-0067">ATP-binding</keyword>